<name>X1JFD1_9ZZZZ</name>
<accession>X1JFD1</accession>
<dbReference type="InterPro" id="IPR015330">
    <property type="entry name" value="DNA_primase/pol_bifunc_N"/>
</dbReference>
<protein>
    <recommendedName>
        <fullName evidence="1">DNA primase/polymerase bifunctional N-terminal domain-containing protein</fullName>
    </recommendedName>
</protein>
<feature type="domain" description="DNA primase/polymerase bifunctional N-terminal" evidence="1">
    <location>
        <begin position="5"/>
        <end position="86"/>
    </location>
</feature>
<evidence type="ECO:0000259" key="1">
    <source>
        <dbReference type="Pfam" id="PF09250"/>
    </source>
</evidence>
<gene>
    <name evidence="2" type="ORF">S03H2_50828</name>
</gene>
<proteinExistence type="predicted"/>
<comment type="caution">
    <text evidence="2">The sequence shown here is derived from an EMBL/GenBank/DDBJ whole genome shotgun (WGS) entry which is preliminary data.</text>
</comment>
<feature type="non-terminal residue" evidence="2">
    <location>
        <position position="172"/>
    </location>
</feature>
<dbReference type="EMBL" id="BARU01032208">
    <property type="protein sequence ID" value="GAH68448.1"/>
    <property type="molecule type" value="Genomic_DNA"/>
</dbReference>
<evidence type="ECO:0000313" key="2">
    <source>
        <dbReference type="EMBL" id="GAH68448.1"/>
    </source>
</evidence>
<organism evidence="2">
    <name type="scientific">marine sediment metagenome</name>
    <dbReference type="NCBI Taxonomy" id="412755"/>
    <lineage>
        <taxon>unclassified sequences</taxon>
        <taxon>metagenomes</taxon>
        <taxon>ecological metagenomes</taxon>
    </lineage>
</organism>
<reference evidence="2" key="1">
    <citation type="journal article" date="2014" name="Front. Microbiol.">
        <title>High frequency of phylogenetically diverse reductive dehalogenase-homologous genes in deep subseafloor sedimentary metagenomes.</title>
        <authorList>
            <person name="Kawai M."/>
            <person name="Futagami T."/>
            <person name="Toyoda A."/>
            <person name="Takaki Y."/>
            <person name="Nishi S."/>
            <person name="Hori S."/>
            <person name="Arai W."/>
            <person name="Tsubouchi T."/>
            <person name="Morono Y."/>
            <person name="Uchiyama I."/>
            <person name="Ito T."/>
            <person name="Fujiyama A."/>
            <person name="Inagaki F."/>
            <person name="Takami H."/>
        </authorList>
    </citation>
    <scope>NUCLEOTIDE SEQUENCE</scope>
    <source>
        <strain evidence="2">Expedition CK06-06</strain>
    </source>
</reference>
<dbReference type="AlphaFoldDB" id="X1JFD1"/>
<dbReference type="SUPFAM" id="SSF56747">
    <property type="entry name" value="Prim-pol domain"/>
    <property type="match status" value="1"/>
</dbReference>
<dbReference type="Pfam" id="PF09250">
    <property type="entry name" value="Prim-Pol"/>
    <property type="match status" value="1"/>
</dbReference>
<sequence>MKKGWNIGIAGMGQDHLVNIDLDGENVKKEVLKPTLMTRSRSRTGLHGFYFTVDKNKIPNITTDKNGEIRSQGQYVIAAGSYVSTDPDKVPPEYRDTAGYYTVEDARPPNWITYDELPQFFREKHEKELNRPRKPVSTFNPKKAGGAYSAVFDITAEDVVLHEVGSKTSSQR</sequence>